<dbReference type="InterPro" id="IPR036102">
    <property type="entry name" value="OsmC/Ohrsf"/>
</dbReference>
<evidence type="ECO:0000313" key="2">
    <source>
        <dbReference type="Proteomes" id="UP000198379"/>
    </source>
</evidence>
<accession>A0A238WDA4</accession>
<dbReference type="Gene3D" id="3.30.300.20">
    <property type="match status" value="1"/>
</dbReference>
<dbReference type="InterPro" id="IPR003718">
    <property type="entry name" value="OsmC/Ohr_fam"/>
</dbReference>
<reference evidence="1 2" key="1">
    <citation type="submission" date="2017-06" db="EMBL/GenBank/DDBJ databases">
        <authorList>
            <person name="Kim H.J."/>
            <person name="Triplett B.A."/>
        </authorList>
    </citation>
    <scope>NUCLEOTIDE SEQUENCE [LARGE SCALE GENOMIC DNA]</scope>
    <source>
        <strain evidence="1 2">DSM 25597</strain>
    </source>
</reference>
<gene>
    <name evidence="1" type="ORF">SAMN06265376_101938</name>
</gene>
<sequence>MASHTVTTIYKKEMQFETDSPTGYKTLIDTSPENGGNNDGMGPKALMLSSLAGCTGLDIVFVLNKMRVAVPEFKMEVKGELTEEHPKYYHKVWLDYHFYGDDLDEAKIQKAVDLSESTYCGVMEMFRRFATLEVGVHFHKAPLN</sequence>
<name>A0A238WDA4_9FLAO</name>
<dbReference type="EMBL" id="FZNY01000001">
    <property type="protein sequence ID" value="SNR44233.1"/>
    <property type="molecule type" value="Genomic_DNA"/>
</dbReference>
<dbReference type="RefSeq" id="WP_089370243.1">
    <property type="nucleotide sequence ID" value="NZ_BMEP01000002.1"/>
</dbReference>
<evidence type="ECO:0000313" key="1">
    <source>
        <dbReference type="EMBL" id="SNR44233.1"/>
    </source>
</evidence>
<organism evidence="1 2">
    <name type="scientific">Dokdonia pacifica</name>
    <dbReference type="NCBI Taxonomy" id="1627892"/>
    <lineage>
        <taxon>Bacteria</taxon>
        <taxon>Pseudomonadati</taxon>
        <taxon>Bacteroidota</taxon>
        <taxon>Flavobacteriia</taxon>
        <taxon>Flavobacteriales</taxon>
        <taxon>Flavobacteriaceae</taxon>
        <taxon>Dokdonia</taxon>
    </lineage>
</organism>
<dbReference type="SUPFAM" id="SSF82784">
    <property type="entry name" value="OsmC-like"/>
    <property type="match status" value="1"/>
</dbReference>
<dbReference type="Proteomes" id="UP000198379">
    <property type="component" value="Unassembled WGS sequence"/>
</dbReference>
<dbReference type="Pfam" id="PF02566">
    <property type="entry name" value="OsmC"/>
    <property type="match status" value="1"/>
</dbReference>
<dbReference type="PANTHER" id="PTHR34352:SF1">
    <property type="entry name" value="PROTEIN YHFA"/>
    <property type="match status" value="1"/>
</dbReference>
<dbReference type="AlphaFoldDB" id="A0A238WDA4"/>
<dbReference type="OrthoDB" id="9804010at2"/>
<dbReference type="PANTHER" id="PTHR34352">
    <property type="entry name" value="PROTEIN YHFA"/>
    <property type="match status" value="1"/>
</dbReference>
<proteinExistence type="predicted"/>
<protein>
    <submittedName>
        <fullName evidence="1">Putative redox protein</fullName>
    </submittedName>
</protein>
<dbReference type="InterPro" id="IPR015946">
    <property type="entry name" value="KH_dom-like_a/b"/>
</dbReference>
<keyword evidence="2" id="KW-1185">Reference proteome</keyword>